<protein>
    <recommendedName>
        <fullName evidence="5">Integral membrane protein</fullName>
    </recommendedName>
</protein>
<accession>A0ABN4U9I6</accession>
<feature type="transmembrane region" description="Helical" evidence="2">
    <location>
        <begin position="206"/>
        <end position="225"/>
    </location>
</feature>
<proteinExistence type="predicted"/>
<keyword evidence="2" id="KW-1133">Transmembrane helix</keyword>
<dbReference type="RefSeq" id="WP_071001155.1">
    <property type="nucleotide sequence ID" value="NZ_CP014352.1"/>
</dbReference>
<feature type="region of interest" description="Disordered" evidence="1">
    <location>
        <begin position="78"/>
        <end position="103"/>
    </location>
</feature>
<feature type="transmembrane region" description="Helical" evidence="2">
    <location>
        <begin position="169"/>
        <end position="194"/>
    </location>
</feature>
<organism evidence="3 4">
    <name type="scientific">Acidipropionibacterium acidipropionici</name>
    <dbReference type="NCBI Taxonomy" id="1748"/>
    <lineage>
        <taxon>Bacteria</taxon>
        <taxon>Bacillati</taxon>
        <taxon>Actinomycetota</taxon>
        <taxon>Actinomycetes</taxon>
        <taxon>Propionibacteriales</taxon>
        <taxon>Propionibacteriaceae</taxon>
        <taxon>Acidipropionibacterium</taxon>
    </lineage>
</organism>
<keyword evidence="2" id="KW-0812">Transmembrane</keyword>
<name>A0ABN4U9I6_9ACTN</name>
<evidence type="ECO:0000313" key="4">
    <source>
        <dbReference type="Proteomes" id="UP000178666"/>
    </source>
</evidence>
<keyword evidence="4" id="KW-1185">Reference proteome</keyword>
<dbReference type="Proteomes" id="UP000178666">
    <property type="component" value="Chromosome"/>
</dbReference>
<feature type="transmembrane region" description="Helical" evidence="2">
    <location>
        <begin position="237"/>
        <end position="254"/>
    </location>
</feature>
<keyword evidence="2" id="KW-0472">Membrane</keyword>
<evidence type="ECO:0000256" key="2">
    <source>
        <dbReference type="SAM" id="Phobius"/>
    </source>
</evidence>
<evidence type="ECO:0000256" key="1">
    <source>
        <dbReference type="SAM" id="MobiDB-lite"/>
    </source>
</evidence>
<feature type="region of interest" description="Disordered" evidence="1">
    <location>
        <begin position="39"/>
        <end position="59"/>
    </location>
</feature>
<evidence type="ECO:0000313" key="3">
    <source>
        <dbReference type="EMBL" id="AOZ47946.1"/>
    </source>
</evidence>
<reference evidence="3 4" key="1">
    <citation type="journal article" date="2016" name="Plant Dis.">
        <title>Improved production of propionic acid using genome shuffling.</title>
        <authorList>
            <person name="Luna-Flores C.H."/>
            <person name="Palfreyman R.W."/>
            <person name="Kromer J.O."/>
            <person name="Nielsen L.K."/>
            <person name="Marcellin E."/>
        </authorList>
    </citation>
    <scope>NUCLEOTIDE SEQUENCE [LARGE SCALE GENOMIC DNA]</scope>
    <source>
        <strain evidence="3 4">F3E8</strain>
    </source>
</reference>
<sequence>MSGASSKELGSHGAALVDVVGAAEPPVAFAMPRVAPLETAPPVEDPAAGRPAEAPDSYRTPPAQAPLADLVPAIGASRDPHQAFNTSDPASTWGHGAGDTDPHRPIRTSGLGAAGTGASWAPPEDLAPVPAVRTAPTMSLGPARQSGLFGELPGQIGDRSLGALCRASGWGLVAALVLGCVSTWLSFPALLIAWYFTLRHPLSRAALLRAFVPASVAVVLLAALGSPTRGGWGQLGWASWIADICLLAITLMISDRRLTPRRENPRR</sequence>
<dbReference type="EMBL" id="CP015970">
    <property type="protein sequence ID" value="AOZ47946.1"/>
    <property type="molecule type" value="Genomic_DNA"/>
</dbReference>
<evidence type="ECO:0008006" key="5">
    <source>
        <dbReference type="Google" id="ProtNLM"/>
    </source>
</evidence>
<gene>
    <name evidence="3" type="ORF">A8L58_16045</name>
</gene>